<evidence type="ECO:0000313" key="1">
    <source>
        <dbReference type="EMBL" id="SDA99649.1"/>
    </source>
</evidence>
<organism evidence="1 2">
    <name type="scientific">Mesorhizobium qingshengii</name>
    <dbReference type="NCBI Taxonomy" id="1165689"/>
    <lineage>
        <taxon>Bacteria</taxon>
        <taxon>Pseudomonadati</taxon>
        <taxon>Pseudomonadota</taxon>
        <taxon>Alphaproteobacteria</taxon>
        <taxon>Hyphomicrobiales</taxon>
        <taxon>Phyllobacteriaceae</taxon>
        <taxon>Mesorhizobium</taxon>
    </lineage>
</organism>
<protein>
    <submittedName>
        <fullName evidence="1">Nodulation protein NolU</fullName>
    </submittedName>
</protein>
<dbReference type="Proteomes" id="UP000198588">
    <property type="component" value="Unassembled WGS sequence"/>
</dbReference>
<dbReference type="RefSeq" id="WP_038654894.1">
    <property type="nucleotide sequence ID" value="NZ_FMXM01000051.1"/>
</dbReference>
<dbReference type="EMBL" id="FMXM01000051">
    <property type="protein sequence ID" value="SDA99649.1"/>
    <property type="molecule type" value="Genomic_DNA"/>
</dbReference>
<evidence type="ECO:0000313" key="2">
    <source>
        <dbReference type="Proteomes" id="UP000198588"/>
    </source>
</evidence>
<dbReference type="STRING" id="1165689.SAMN02927914_06657"/>
<dbReference type="AlphaFoldDB" id="A0A1G5ZXZ1"/>
<proteinExistence type="predicted"/>
<gene>
    <name evidence="1" type="ORF">SAMN02927914_06657</name>
</gene>
<name>A0A1G5ZXZ1_9HYPH</name>
<dbReference type="OrthoDB" id="8277149at2"/>
<reference evidence="1 2" key="1">
    <citation type="submission" date="2016-10" db="EMBL/GenBank/DDBJ databases">
        <authorList>
            <person name="de Groot N.N."/>
        </authorList>
    </citation>
    <scope>NUCLEOTIDE SEQUENCE [LARGE SCALE GENOMIC DNA]</scope>
    <source>
        <strain evidence="1 2">CGMCC 1.12097</strain>
    </source>
</reference>
<accession>A0A1G5ZXZ1</accession>
<sequence length="210" mass="22989">MSTPMPILTAQLDRSFQLSAFGGIEPAASAHPSRLAARLDPALAPATLEQLQKSPRLQPRLTELLFDVASKHSDWGPDLLRGNDPQRAAFLAGSVWHARSLLKLVSRSDLTALIGYIGADAHKFGIRHLAHSVANRLIADPEKLAHQIEHDGHACLGAWLNNNSVMERNRVLLRLPVGTAAENPKPEHRNVSGQLFSLVMAYFEAEKPLI</sequence>